<dbReference type="PROSITE" id="PS01159">
    <property type="entry name" value="WW_DOMAIN_1"/>
    <property type="match status" value="2"/>
</dbReference>
<feature type="domain" description="WW" evidence="2">
    <location>
        <begin position="960"/>
        <end position="993"/>
    </location>
</feature>
<dbReference type="SMART" id="SM00456">
    <property type="entry name" value="WW"/>
    <property type="match status" value="2"/>
</dbReference>
<feature type="compositionally biased region" description="Low complexity" evidence="1">
    <location>
        <begin position="824"/>
        <end position="833"/>
    </location>
</feature>
<comment type="caution">
    <text evidence="3">The sequence shown here is derived from an EMBL/GenBank/DDBJ whole genome shotgun (WGS) entry which is preliminary data.</text>
</comment>
<dbReference type="PANTHER" id="PTHR47852">
    <property type="entry name" value="OS06G0298400 PROTEIN"/>
    <property type="match status" value="1"/>
</dbReference>
<dbReference type="PANTHER" id="PTHR47852:SF2">
    <property type="entry name" value="WW DOMAIN-CONTAINING PROTEIN"/>
    <property type="match status" value="1"/>
</dbReference>
<dbReference type="Proteomes" id="UP001064489">
    <property type="component" value="Chromosome 3"/>
</dbReference>
<feature type="region of interest" description="Disordered" evidence="1">
    <location>
        <begin position="294"/>
        <end position="320"/>
    </location>
</feature>
<dbReference type="InterPro" id="IPR001202">
    <property type="entry name" value="WW_dom"/>
</dbReference>
<feature type="compositionally biased region" description="Polar residues" evidence="1">
    <location>
        <begin position="737"/>
        <end position="755"/>
    </location>
</feature>
<dbReference type="AlphaFoldDB" id="A0AAD5NX72"/>
<accession>A0AAD5NX72</accession>
<evidence type="ECO:0000313" key="4">
    <source>
        <dbReference type="Proteomes" id="UP001064489"/>
    </source>
</evidence>
<feature type="compositionally biased region" description="Polar residues" evidence="1">
    <location>
        <begin position="784"/>
        <end position="805"/>
    </location>
</feature>
<name>A0AAD5NX72_ACENE</name>
<feature type="region of interest" description="Disordered" evidence="1">
    <location>
        <begin position="508"/>
        <end position="543"/>
    </location>
</feature>
<evidence type="ECO:0000259" key="2">
    <source>
        <dbReference type="PROSITE" id="PS50020"/>
    </source>
</evidence>
<dbReference type="InterPro" id="IPR036020">
    <property type="entry name" value="WW_dom_sf"/>
</dbReference>
<feature type="region of interest" description="Disordered" evidence="1">
    <location>
        <begin position="580"/>
        <end position="649"/>
    </location>
</feature>
<feature type="region of interest" description="Disordered" evidence="1">
    <location>
        <begin position="777"/>
        <end position="805"/>
    </location>
</feature>
<evidence type="ECO:0000313" key="3">
    <source>
        <dbReference type="EMBL" id="KAI9185312.1"/>
    </source>
</evidence>
<keyword evidence="4" id="KW-1185">Reference proteome</keyword>
<feature type="region of interest" description="Disordered" evidence="1">
    <location>
        <begin position="925"/>
        <end position="956"/>
    </location>
</feature>
<dbReference type="Gene3D" id="2.20.70.10">
    <property type="match status" value="2"/>
</dbReference>
<feature type="compositionally biased region" description="Polar residues" evidence="1">
    <location>
        <begin position="103"/>
        <end position="114"/>
    </location>
</feature>
<proteinExistence type="predicted"/>
<dbReference type="CDD" id="cd00201">
    <property type="entry name" value="WW"/>
    <property type="match status" value="2"/>
</dbReference>
<sequence length="993" mass="107613">MGRRKDRILAAMSNAGRRVKLDLSAEPSGDLGGSSVYDEVGKDLESKERAGLPNSPSSSAYWRFLLECFSIGKQQNPLLLLGQYSDDEIDEESNDTLKHAVVENSSADDNNQGTFGEGSEDKDVNTGEDLAAQEVKQQDKDGTIASPDGLQKPEIRDAIENDTTSSDHLHEGMNLTELTSVAEISTVQGFGDASSGWKMVLHEESNRYYYWNIETGETSWEVPQVLAQTTELSSDQKATLSESTHTTVVVAPHESDSTMAVEMDYYSTAQTIDDSMGLISQSKAAYECGPQMEDKVEGSKIEDQENENGPTDVSQTELSNTGGAVVASLGNGSEMYIDGSLINEESKMPFDLSSELVKRSEHLLEKLKSLEASKGHLQGHDWTAKYVSEVEIRLSDIKSLLSYGSSLLPFWLHSERQLKQLEGAIDEEIYQIAKSQVDEVMATHMSSCIEEEKSPELGQEPQGDESQNNATLSASIISNVPSTTDTPMVAPKDLHNEASALAVQAENLASSGSPTEHLESGSNVGEQVNGSSFPESISKPVFHDEEDVDMDVDMDVEVEDAIPAGDTSIGDTSGANVFAPQEHLCQPNPPAEYSSLPPEDPLFVPPPPGEEWIPPPPPDNEQVPPPPPDEPPEPSYTSTTPYIESGQPLPYTEQYNVSYPNSGFTYYGHTIAEVPSSNFYVHADGSQVDVPHASIYYGAVPNMYNGTTPAMVNHVESLAYYGHQDGTIPSVPGVGNVESSQNYAESGLASESNHASGRIGSVDALPEAGATVKADISAVGGETDTGSQVVPSTSETAEAPASTSVKESVSALSSTAIASAAAIATTSSTAKAQSKVRNKKRTIAVAPSLRSNKKVSSMVDKWKAAKEEMNENEEDEPENAYDFLERKRQREIEQWRAQQIASGEAKDNANFQPLGGDWREKVKRRRAQAAKEAAKKPTEETKTEKKTGTNKQPNLVDLARNLPSGWQAYYDETSKQVYYGNIITSETTWTRPT</sequence>
<feature type="compositionally biased region" description="Polar residues" evidence="1">
    <location>
        <begin position="307"/>
        <end position="320"/>
    </location>
</feature>
<dbReference type="SUPFAM" id="SSF51045">
    <property type="entry name" value="WW domain"/>
    <property type="match status" value="2"/>
</dbReference>
<feature type="region of interest" description="Disordered" evidence="1">
    <location>
        <begin position="102"/>
        <end position="154"/>
    </location>
</feature>
<feature type="compositionally biased region" description="Basic and acidic residues" evidence="1">
    <location>
        <begin position="932"/>
        <end position="947"/>
    </location>
</feature>
<organism evidence="3 4">
    <name type="scientific">Acer negundo</name>
    <name type="common">Box elder</name>
    <dbReference type="NCBI Taxonomy" id="4023"/>
    <lineage>
        <taxon>Eukaryota</taxon>
        <taxon>Viridiplantae</taxon>
        <taxon>Streptophyta</taxon>
        <taxon>Embryophyta</taxon>
        <taxon>Tracheophyta</taxon>
        <taxon>Spermatophyta</taxon>
        <taxon>Magnoliopsida</taxon>
        <taxon>eudicotyledons</taxon>
        <taxon>Gunneridae</taxon>
        <taxon>Pentapetalae</taxon>
        <taxon>rosids</taxon>
        <taxon>malvids</taxon>
        <taxon>Sapindales</taxon>
        <taxon>Sapindaceae</taxon>
        <taxon>Hippocastanoideae</taxon>
        <taxon>Acereae</taxon>
        <taxon>Acer</taxon>
    </lineage>
</organism>
<feature type="compositionally biased region" description="Pro residues" evidence="1">
    <location>
        <begin position="598"/>
        <end position="629"/>
    </location>
</feature>
<gene>
    <name evidence="3" type="ORF">LWI28_006098</name>
</gene>
<feature type="region of interest" description="Disordered" evidence="1">
    <location>
        <begin position="733"/>
        <end position="760"/>
    </location>
</feature>
<feature type="compositionally biased region" description="Polar residues" evidence="1">
    <location>
        <begin position="508"/>
        <end position="535"/>
    </location>
</feature>
<evidence type="ECO:0000256" key="1">
    <source>
        <dbReference type="SAM" id="MobiDB-lite"/>
    </source>
</evidence>
<feature type="compositionally biased region" description="Basic and acidic residues" evidence="1">
    <location>
        <begin position="294"/>
        <end position="303"/>
    </location>
</feature>
<reference evidence="3" key="1">
    <citation type="journal article" date="2022" name="Plant J.">
        <title>Strategies of tolerance reflected in two North American maple genomes.</title>
        <authorList>
            <person name="McEvoy S.L."/>
            <person name="Sezen U.U."/>
            <person name="Trouern-Trend A."/>
            <person name="McMahon S.M."/>
            <person name="Schaberg P.G."/>
            <person name="Yang J."/>
            <person name="Wegrzyn J.L."/>
            <person name="Swenson N.G."/>
        </authorList>
    </citation>
    <scope>NUCLEOTIDE SEQUENCE</scope>
    <source>
        <strain evidence="3">91603</strain>
    </source>
</reference>
<feature type="domain" description="WW" evidence="2">
    <location>
        <begin position="191"/>
        <end position="225"/>
    </location>
</feature>
<dbReference type="Pfam" id="PF00397">
    <property type="entry name" value="WW"/>
    <property type="match status" value="2"/>
</dbReference>
<reference evidence="3" key="2">
    <citation type="submission" date="2023-02" db="EMBL/GenBank/DDBJ databases">
        <authorList>
            <person name="Swenson N.G."/>
            <person name="Wegrzyn J.L."/>
            <person name="Mcevoy S.L."/>
        </authorList>
    </citation>
    <scope>NUCLEOTIDE SEQUENCE</scope>
    <source>
        <strain evidence="3">91603</strain>
        <tissue evidence="3">Leaf</tissue>
    </source>
</reference>
<dbReference type="EMBL" id="JAJSOW010000100">
    <property type="protein sequence ID" value="KAI9185312.1"/>
    <property type="molecule type" value="Genomic_DNA"/>
</dbReference>
<dbReference type="PROSITE" id="PS50020">
    <property type="entry name" value="WW_DOMAIN_2"/>
    <property type="match status" value="2"/>
</dbReference>
<protein>
    <recommendedName>
        <fullName evidence="2">WW domain-containing protein</fullName>
    </recommendedName>
</protein>
<feature type="region of interest" description="Disordered" evidence="1">
    <location>
        <begin position="824"/>
        <end position="845"/>
    </location>
</feature>